<dbReference type="EMBL" id="ADLF01000002">
    <property type="protein sequence ID" value="EKU92203.1"/>
    <property type="molecule type" value="Genomic_DNA"/>
</dbReference>
<organism evidence="1 2">
    <name type="scientific">Bacteroides oleiciplenus YIT 12058</name>
    <dbReference type="NCBI Taxonomy" id="742727"/>
    <lineage>
        <taxon>Bacteria</taxon>
        <taxon>Pseudomonadati</taxon>
        <taxon>Bacteroidota</taxon>
        <taxon>Bacteroidia</taxon>
        <taxon>Bacteroidales</taxon>
        <taxon>Bacteroidaceae</taxon>
        <taxon>Bacteroides</taxon>
    </lineage>
</organism>
<dbReference type="Proteomes" id="UP000009872">
    <property type="component" value="Unassembled WGS sequence"/>
</dbReference>
<dbReference type="eggNOG" id="ENOG5032Q81">
    <property type="taxonomic scope" value="Bacteria"/>
</dbReference>
<dbReference type="RefSeq" id="WP_009128017.1">
    <property type="nucleotide sequence ID" value="NZ_JH992940.1"/>
</dbReference>
<evidence type="ECO:0000313" key="1">
    <source>
        <dbReference type="EMBL" id="EKU92203.1"/>
    </source>
</evidence>
<reference evidence="1 2" key="1">
    <citation type="submission" date="2012-09" db="EMBL/GenBank/DDBJ databases">
        <title>The Genome Sequence of Bacteroides oleiciplenus YIT 12058.</title>
        <authorList>
            <consortium name="The Broad Institute Genome Sequencing Platform"/>
            <person name="Earl A."/>
            <person name="Ward D."/>
            <person name="Feldgarden M."/>
            <person name="Gevers D."/>
            <person name="Morotomi M."/>
            <person name="Walker B."/>
            <person name="Young S.K."/>
            <person name="Zeng Q."/>
            <person name="Gargeya S."/>
            <person name="Fitzgerald M."/>
            <person name="Haas B."/>
            <person name="Abouelleil A."/>
            <person name="Alvarado L."/>
            <person name="Arachchi H.M."/>
            <person name="Berlin A.M."/>
            <person name="Chapman S.B."/>
            <person name="Goldberg J."/>
            <person name="Griggs A."/>
            <person name="Gujja S."/>
            <person name="Hansen M."/>
            <person name="Howarth C."/>
            <person name="Imamovic A."/>
            <person name="Larimer J."/>
            <person name="McCowen C."/>
            <person name="Montmayeur A."/>
            <person name="Murphy C."/>
            <person name="Neiman D."/>
            <person name="Pearson M."/>
            <person name="Priest M."/>
            <person name="Roberts A."/>
            <person name="Saif S."/>
            <person name="Shea T."/>
            <person name="Sisk P."/>
            <person name="Sykes S."/>
            <person name="Wortman J."/>
            <person name="Nusbaum C."/>
            <person name="Birren B."/>
        </authorList>
    </citation>
    <scope>NUCLEOTIDE SEQUENCE [LARGE SCALE GENOMIC DNA]</scope>
    <source>
        <strain evidence="1 2">YIT 12058</strain>
    </source>
</reference>
<comment type="caution">
    <text evidence="1">The sequence shown here is derived from an EMBL/GenBank/DDBJ whole genome shotgun (WGS) entry which is preliminary data.</text>
</comment>
<dbReference type="HOGENOM" id="CLU_1718684_0_0_10"/>
<dbReference type="AlphaFoldDB" id="K9E6B8"/>
<accession>K9E6B8</accession>
<protein>
    <submittedName>
        <fullName evidence="1">Uncharacterized protein</fullName>
    </submittedName>
</protein>
<gene>
    <name evidence="1" type="ORF">HMPREF9447_00653</name>
</gene>
<dbReference type="STRING" id="742727.HMPREF9447_00653"/>
<dbReference type="PATRIC" id="fig|742727.4.peg.656"/>
<proteinExistence type="predicted"/>
<sequence>MSSDLFVRSRGGDSFPLLEQILSSGKTFRFYLLDKHNELQDFTPDEELEYYRTSTKSVENDLFVAFKTNRRSLFKLKSEILELEAPKIHLPTIRTPYLSGYGSISKQFVNEVYKDLVQKGLLIESSKVTGIQTILLCRAAIQKELRLLEVQK</sequence>
<keyword evidence="2" id="KW-1185">Reference proteome</keyword>
<name>K9E6B8_9BACE</name>
<evidence type="ECO:0000313" key="2">
    <source>
        <dbReference type="Proteomes" id="UP000009872"/>
    </source>
</evidence>